<dbReference type="GO" id="GO:0004616">
    <property type="term" value="F:phosphogluconate dehydrogenase (decarboxylating) activity"/>
    <property type="evidence" value="ECO:0007669"/>
    <property type="project" value="UniProtKB-EC"/>
</dbReference>
<evidence type="ECO:0000256" key="13">
    <source>
        <dbReference type="PIRSR" id="PIRSR000109-1"/>
    </source>
</evidence>
<dbReference type="PANTHER" id="PTHR11811">
    <property type="entry name" value="6-PHOSPHOGLUCONATE DEHYDROGENASE"/>
    <property type="match status" value="1"/>
</dbReference>
<organism evidence="17 18">
    <name type="scientific">Ramlibacter ginsenosidimutans</name>
    <dbReference type="NCBI Taxonomy" id="502333"/>
    <lineage>
        <taxon>Bacteria</taxon>
        <taxon>Pseudomonadati</taxon>
        <taxon>Pseudomonadota</taxon>
        <taxon>Betaproteobacteria</taxon>
        <taxon>Burkholderiales</taxon>
        <taxon>Comamonadaceae</taxon>
        <taxon>Ramlibacter</taxon>
    </lineage>
</organism>
<dbReference type="AlphaFoldDB" id="A0A934WKN0"/>
<dbReference type="Gene3D" id="3.40.50.720">
    <property type="entry name" value="NAD(P)-binding Rossmann-like Domain"/>
    <property type="match status" value="1"/>
</dbReference>
<feature type="binding site" description="in other chain" evidence="14">
    <location>
        <position position="290"/>
    </location>
    <ligand>
        <name>substrate</name>
        <note>ligand shared between dimeric partners</note>
    </ligand>
</feature>
<evidence type="ECO:0000259" key="16">
    <source>
        <dbReference type="SMART" id="SM01350"/>
    </source>
</evidence>
<comment type="catalytic activity">
    <reaction evidence="11 12 15">
        <text>6-phospho-D-gluconate + NADP(+) = D-ribulose 5-phosphate + CO2 + NADPH</text>
        <dbReference type="Rhea" id="RHEA:10116"/>
        <dbReference type="ChEBI" id="CHEBI:16526"/>
        <dbReference type="ChEBI" id="CHEBI:57783"/>
        <dbReference type="ChEBI" id="CHEBI:58121"/>
        <dbReference type="ChEBI" id="CHEBI:58349"/>
        <dbReference type="ChEBI" id="CHEBI:58759"/>
        <dbReference type="EC" id="1.1.1.44"/>
    </reaction>
</comment>
<dbReference type="GO" id="GO:0006098">
    <property type="term" value="P:pentose-phosphate shunt"/>
    <property type="evidence" value="ECO:0007669"/>
    <property type="project" value="UniProtKB-KW"/>
</dbReference>
<comment type="similarity">
    <text evidence="3 12 15">Belongs to the 6-phosphogluconate dehydrogenase family.</text>
</comment>
<dbReference type="InterPro" id="IPR006184">
    <property type="entry name" value="6PGdom_BS"/>
</dbReference>
<dbReference type="Gene3D" id="1.10.1040.10">
    <property type="entry name" value="N-(1-d-carboxylethyl)-l-norvaline Dehydrogenase, domain 2"/>
    <property type="match status" value="1"/>
</dbReference>
<evidence type="ECO:0000313" key="18">
    <source>
        <dbReference type="Proteomes" id="UP000630528"/>
    </source>
</evidence>
<feature type="binding site" description="in other chain" evidence="14">
    <location>
        <begin position="130"/>
        <end position="132"/>
    </location>
    <ligand>
        <name>substrate</name>
        <note>ligand shared between dimeric partners</note>
    </ligand>
</feature>
<dbReference type="InterPro" id="IPR006113">
    <property type="entry name" value="6PGDH_Gnd/GntZ"/>
</dbReference>
<dbReference type="Pfam" id="PF00393">
    <property type="entry name" value="6PGD"/>
    <property type="match status" value="1"/>
</dbReference>
<dbReference type="GO" id="GO:0019521">
    <property type="term" value="P:D-gluconate metabolic process"/>
    <property type="evidence" value="ECO:0007669"/>
    <property type="project" value="UniProtKB-KW"/>
</dbReference>
<feature type="active site" description="Proton acceptor" evidence="13">
    <location>
        <position position="185"/>
    </location>
</feature>
<feature type="binding site" evidence="14">
    <location>
        <position position="447"/>
    </location>
    <ligand>
        <name>substrate</name>
        <note>ligand shared between dimeric partners</note>
    </ligand>
</feature>
<dbReference type="FunFam" id="1.10.1040.10:FF:000032">
    <property type="entry name" value="6-phosphogluconate dehydrogenase, decarboxylating"/>
    <property type="match status" value="1"/>
</dbReference>
<sequence length="471" mass="49831">MAEQQAGDIGVVGLGVMGHSLALNLVRHGYTVVGLDLDEGKRAQLLRVAEGRARAVASVLDMLQALQSPRRILLMVPAGAAVDAVLAELRPHLARGDVVIDGGNTRYTDTQRRMAALSGTGILYVGAGISGGEQGALLGPSIMPGGDAQAWPLLRPMLQAIAAKTADGQPCCEWMGSGASGHFVKMVHNGIEYAEMQLIGEVYALLRGLAGLHAREAGQVFAKWNRGELESYLTQITADILHHEDAESGQPLVDLILDTAEQKGTGKWATQAALDLGVPASTMGEAVFARAVSAAKPLREQAAKLLPGPRPDGGQGPEWIPRLRDALLAARLCAYAQGFQLLAAGNAEYQWGMDLVRIASVWRAGCIIRARVLDDLRAALAASPPPAHLLLAPGLGDMLARTQQPLREVVAAAVLQGTPVPGLASALASYDGLRTARLPANLLAAQRDYFGAHRYQRVDRAGSFHTDWIAL</sequence>
<dbReference type="Gene3D" id="1.20.5.320">
    <property type="entry name" value="6-Phosphogluconate Dehydrogenase, domain 3"/>
    <property type="match status" value="1"/>
</dbReference>
<dbReference type="Proteomes" id="UP000630528">
    <property type="component" value="Unassembled WGS sequence"/>
</dbReference>
<comment type="subunit">
    <text evidence="4 12">Homodimer.</text>
</comment>
<feature type="binding site" description="in other chain" evidence="14">
    <location>
        <position position="263"/>
    </location>
    <ligand>
        <name>substrate</name>
        <note>ligand shared between dimeric partners</note>
    </ligand>
</feature>
<name>A0A934WKN0_9BURK</name>
<evidence type="ECO:0000256" key="8">
    <source>
        <dbReference type="ARBA" id="ARBA00023002"/>
    </source>
</evidence>
<dbReference type="PIRSF" id="PIRSF000109">
    <property type="entry name" value="6PGD"/>
    <property type="match status" value="1"/>
</dbReference>
<feature type="active site" description="Proton donor" evidence="13">
    <location>
        <position position="192"/>
    </location>
</feature>
<keyword evidence="10 12" id="KW-0570">Pentose shunt</keyword>
<keyword evidence="8 12" id="KW-0560">Oxidoreductase</keyword>
<evidence type="ECO:0000256" key="12">
    <source>
        <dbReference type="PIRNR" id="PIRNR000109"/>
    </source>
</evidence>
<evidence type="ECO:0000256" key="15">
    <source>
        <dbReference type="RuleBase" id="RU000485"/>
    </source>
</evidence>
<dbReference type="NCBIfam" id="NF006765">
    <property type="entry name" value="PRK09287.1"/>
    <property type="match status" value="1"/>
</dbReference>
<evidence type="ECO:0000256" key="1">
    <source>
        <dbReference type="ARBA" id="ARBA00002526"/>
    </source>
</evidence>
<keyword evidence="18" id="KW-1185">Reference proteome</keyword>
<evidence type="ECO:0000256" key="5">
    <source>
        <dbReference type="ARBA" id="ARBA00013011"/>
    </source>
</evidence>
<dbReference type="SMART" id="SM01350">
    <property type="entry name" value="6PGD"/>
    <property type="match status" value="1"/>
</dbReference>
<keyword evidence="9 15" id="KW-0311">Gluconate utilization</keyword>
<accession>A0A934WKN0</accession>
<reference evidence="17" key="1">
    <citation type="journal article" date="2012" name="J. Microbiol. Biotechnol.">
        <title>Ramlibacter ginsenosidimutans sp. nov., with ginsenoside-converting activity.</title>
        <authorList>
            <person name="Wang L."/>
            <person name="An D.S."/>
            <person name="Kim S.G."/>
            <person name="Jin F.X."/>
            <person name="Kim S.C."/>
            <person name="Lee S.T."/>
            <person name="Im W.T."/>
        </authorList>
    </citation>
    <scope>NUCLEOTIDE SEQUENCE</scope>
    <source>
        <strain evidence="17">KACC 17527</strain>
    </source>
</reference>
<evidence type="ECO:0000256" key="11">
    <source>
        <dbReference type="ARBA" id="ARBA00048640"/>
    </source>
</evidence>
<protein>
    <recommendedName>
        <fullName evidence="6 12">6-phosphogluconate dehydrogenase, decarboxylating</fullName>
        <ecNumber evidence="5 12">1.1.1.44</ecNumber>
    </recommendedName>
</protein>
<comment type="caution">
    <text evidence="17">The sequence shown here is derived from an EMBL/GenBank/DDBJ whole genome shotgun (WGS) entry which is preliminary data.</text>
</comment>
<dbReference type="SUPFAM" id="SSF48179">
    <property type="entry name" value="6-phosphogluconate dehydrogenase C-terminal domain-like"/>
    <property type="match status" value="1"/>
</dbReference>
<dbReference type="InterPro" id="IPR006115">
    <property type="entry name" value="6PGDH_NADP-bd"/>
</dbReference>
<evidence type="ECO:0000256" key="14">
    <source>
        <dbReference type="PIRSR" id="PIRSR000109-2"/>
    </source>
</evidence>
<proteinExistence type="inferred from homology"/>
<feature type="binding site" description="in other chain" evidence="14">
    <location>
        <position position="104"/>
    </location>
    <ligand>
        <name>substrate</name>
        <note>ligand shared between dimeric partners</note>
    </ligand>
</feature>
<evidence type="ECO:0000256" key="2">
    <source>
        <dbReference type="ARBA" id="ARBA00004874"/>
    </source>
</evidence>
<dbReference type="InterPro" id="IPR013328">
    <property type="entry name" value="6PGD_dom2"/>
</dbReference>
<dbReference type="InterPro" id="IPR006183">
    <property type="entry name" value="Pgluconate_DH"/>
</dbReference>
<evidence type="ECO:0000256" key="3">
    <source>
        <dbReference type="ARBA" id="ARBA00008419"/>
    </source>
</evidence>
<evidence type="ECO:0000256" key="7">
    <source>
        <dbReference type="ARBA" id="ARBA00022857"/>
    </source>
</evidence>
<dbReference type="EMBL" id="JAEPWM010000001">
    <property type="protein sequence ID" value="MBK6004533.1"/>
    <property type="molecule type" value="Genomic_DNA"/>
</dbReference>
<dbReference type="PRINTS" id="PR00076">
    <property type="entry name" value="6PGDHDRGNASE"/>
</dbReference>
<evidence type="ECO:0000256" key="4">
    <source>
        <dbReference type="ARBA" id="ARBA00011738"/>
    </source>
</evidence>
<feature type="binding site" description="in other chain" evidence="14">
    <location>
        <position position="193"/>
    </location>
    <ligand>
        <name>substrate</name>
        <note>ligand shared between dimeric partners</note>
    </ligand>
</feature>
<evidence type="ECO:0000256" key="10">
    <source>
        <dbReference type="ARBA" id="ARBA00023126"/>
    </source>
</evidence>
<feature type="binding site" description="in other chain" evidence="14">
    <location>
        <begin position="188"/>
        <end position="189"/>
    </location>
    <ligand>
        <name>substrate</name>
        <note>ligand shared between dimeric partners</note>
    </ligand>
</feature>
<dbReference type="RefSeq" id="WP_201165929.1">
    <property type="nucleotide sequence ID" value="NZ_JAEPWM010000001.1"/>
</dbReference>
<feature type="domain" description="6-phosphogluconate dehydrogenase C-terminal" evidence="16">
    <location>
        <begin position="181"/>
        <end position="469"/>
    </location>
</feature>
<dbReference type="SUPFAM" id="SSF51735">
    <property type="entry name" value="NAD(P)-binding Rossmann-fold domains"/>
    <property type="match status" value="1"/>
</dbReference>
<evidence type="ECO:0000256" key="6">
    <source>
        <dbReference type="ARBA" id="ARBA00018193"/>
    </source>
</evidence>
<dbReference type="Pfam" id="PF03446">
    <property type="entry name" value="NAD_binding_2"/>
    <property type="match status" value="1"/>
</dbReference>
<dbReference type="InterPro" id="IPR008927">
    <property type="entry name" value="6-PGluconate_DH-like_C_sf"/>
</dbReference>
<feature type="binding site" evidence="14">
    <location>
        <position position="453"/>
    </location>
    <ligand>
        <name>substrate</name>
        <note>ligand shared between dimeric partners</note>
    </ligand>
</feature>
<dbReference type="GO" id="GO:0050661">
    <property type="term" value="F:NADP binding"/>
    <property type="evidence" value="ECO:0007669"/>
    <property type="project" value="InterPro"/>
</dbReference>
<comment type="function">
    <text evidence="1 12">Catalyzes the oxidative decarboxylation of 6-phosphogluconate to ribulose 5-phosphate and CO(2), with concomitant reduction of NADP to NADPH.</text>
</comment>
<dbReference type="EC" id="1.1.1.44" evidence="5 12"/>
<gene>
    <name evidence="17" type="primary">gndA</name>
    <name evidence="17" type="ORF">JJB11_00395</name>
</gene>
<comment type="pathway">
    <text evidence="2 12 15">Carbohydrate degradation; pentose phosphate pathway; D-ribulose 5-phosphate from D-glucose 6-phosphate (oxidative stage): step 3/3.</text>
</comment>
<dbReference type="NCBIfam" id="TIGR00873">
    <property type="entry name" value="gnd"/>
    <property type="match status" value="1"/>
</dbReference>
<dbReference type="PROSITE" id="PS00461">
    <property type="entry name" value="6PGD"/>
    <property type="match status" value="1"/>
</dbReference>
<dbReference type="InterPro" id="IPR036291">
    <property type="entry name" value="NAD(P)-bd_dom_sf"/>
</dbReference>
<keyword evidence="7 12" id="KW-0521">NADP</keyword>
<dbReference type="InterPro" id="IPR006114">
    <property type="entry name" value="6PGDH_C"/>
</dbReference>
<reference evidence="17" key="2">
    <citation type="submission" date="2021-01" db="EMBL/GenBank/DDBJ databases">
        <authorList>
            <person name="Kang M."/>
        </authorList>
    </citation>
    <scope>NUCLEOTIDE SEQUENCE</scope>
    <source>
        <strain evidence="17">KACC 17527</strain>
    </source>
</reference>
<evidence type="ECO:0000313" key="17">
    <source>
        <dbReference type="EMBL" id="MBK6004533.1"/>
    </source>
</evidence>
<evidence type="ECO:0000256" key="9">
    <source>
        <dbReference type="ARBA" id="ARBA00023064"/>
    </source>
</evidence>